<dbReference type="InterPro" id="IPR016164">
    <property type="entry name" value="FAD-linked_Oxase-like_C"/>
</dbReference>
<dbReference type="STRING" id="561176.SAMN04488561_4998"/>
<keyword evidence="7" id="KW-1185">Reference proteome</keyword>
<feature type="domain" description="FAD-binding PCMH-type" evidence="5">
    <location>
        <begin position="34"/>
        <end position="212"/>
    </location>
</feature>
<dbReference type="PROSITE" id="PS51387">
    <property type="entry name" value="FAD_PCMH"/>
    <property type="match status" value="1"/>
</dbReference>
<evidence type="ECO:0000256" key="3">
    <source>
        <dbReference type="ARBA" id="ARBA00022827"/>
    </source>
</evidence>
<comment type="cofactor">
    <cofactor evidence="1">
        <name>FAD</name>
        <dbReference type="ChEBI" id="CHEBI:57692"/>
    </cofactor>
</comment>
<keyword evidence="2" id="KW-0285">Flavoprotein</keyword>
<dbReference type="AlphaFoldDB" id="A0A1H5PP04"/>
<sequence length="480" mass="50094">MSWSAELTEALGRANVITDPARLRTYECDGLTGYRVQPAMVVLPRSAAEVAAAVRVCARHGVPFVARGAGTGLSGGALPVADGIVISLQKLRRVVEVDPVNLRAVVEPGVTNLDISRAAAPYGLYYAPDPSSQQVCTIGGNVAENSGGAHCLKYGFTVNHVLAAEVVLADGTVTTLGGDSAQLPGYDLLGAFIGSEGTLGIVTQVTVRLLAKPAAVRTMVADFATVAGAGDAVTGIIAAGIVPAAIEMLDNLAIQAVAASTESVYTPDTVAALVVELDGPPDDIAEQFDEVQQICREHGCTKVMVAADAEQRALIWTGRKAAFAAVGRISPDYFVQDGVVPRGRLAEVLGRIAAMADDAGIRVANVFHAGDGNLHPLVLYSEAEGEHDRAERLSTEIAELCVELGGSLSGEHGIGADKACSMPRMFGEDDLATMLRLRAAFDPDGLCNPGKVFPTPRLCGERPGKYRPHPLEEAGVIERL</sequence>
<gene>
    <name evidence="6" type="ORF">SAMN04488561_4998</name>
</gene>
<dbReference type="SUPFAM" id="SSF56176">
    <property type="entry name" value="FAD-binding/transporter-associated domain-like"/>
    <property type="match status" value="1"/>
</dbReference>
<dbReference type="OrthoDB" id="9811557at2"/>
<reference evidence="7" key="1">
    <citation type="submission" date="2016-10" db="EMBL/GenBank/DDBJ databases">
        <authorList>
            <person name="Varghese N."/>
            <person name="Submissions S."/>
        </authorList>
    </citation>
    <scope>NUCLEOTIDE SEQUENCE [LARGE SCALE GENOMIC DNA]</scope>
    <source>
        <strain evidence="7">DSM 45237</strain>
    </source>
</reference>
<evidence type="ECO:0000259" key="5">
    <source>
        <dbReference type="PROSITE" id="PS51387"/>
    </source>
</evidence>
<dbReference type="InterPro" id="IPR016171">
    <property type="entry name" value="Vanillyl_alc_oxidase_C-sub2"/>
</dbReference>
<dbReference type="RefSeq" id="WP_069109174.1">
    <property type="nucleotide sequence ID" value="NZ_FNUC01000004.1"/>
</dbReference>
<dbReference type="Gene3D" id="3.30.465.10">
    <property type="match status" value="1"/>
</dbReference>
<dbReference type="InterPro" id="IPR016166">
    <property type="entry name" value="FAD-bd_PCMH"/>
</dbReference>
<dbReference type="GO" id="GO:0016491">
    <property type="term" value="F:oxidoreductase activity"/>
    <property type="evidence" value="ECO:0007669"/>
    <property type="project" value="UniProtKB-KW"/>
</dbReference>
<evidence type="ECO:0000256" key="1">
    <source>
        <dbReference type="ARBA" id="ARBA00001974"/>
    </source>
</evidence>
<dbReference type="InterPro" id="IPR016169">
    <property type="entry name" value="FAD-bd_PCMH_sub2"/>
</dbReference>
<keyword evidence="3" id="KW-0274">FAD</keyword>
<dbReference type="EMBL" id="FNUC01000004">
    <property type="protein sequence ID" value="SEF15550.1"/>
    <property type="molecule type" value="Genomic_DNA"/>
</dbReference>
<dbReference type="PANTHER" id="PTHR42934">
    <property type="entry name" value="GLYCOLATE OXIDASE SUBUNIT GLCD"/>
    <property type="match status" value="1"/>
</dbReference>
<evidence type="ECO:0000313" key="7">
    <source>
        <dbReference type="Proteomes" id="UP000181980"/>
    </source>
</evidence>
<dbReference type="GO" id="GO:0071949">
    <property type="term" value="F:FAD binding"/>
    <property type="evidence" value="ECO:0007669"/>
    <property type="project" value="InterPro"/>
</dbReference>
<dbReference type="SUPFAM" id="SSF55103">
    <property type="entry name" value="FAD-linked oxidases, C-terminal domain"/>
    <property type="match status" value="1"/>
</dbReference>
<name>A0A1H5PP04_9ACTN</name>
<evidence type="ECO:0000256" key="4">
    <source>
        <dbReference type="ARBA" id="ARBA00023002"/>
    </source>
</evidence>
<protein>
    <submittedName>
        <fullName evidence="6">Glycolate oxidase</fullName>
    </submittedName>
</protein>
<evidence type="ECO:0000256" key="2">
    <source>
        <dbReference type="ARBA" id="ARBA00022630"/>
    </source>
</evidence>
<accession>A0A1H5PP04</accession>
<dbReference type="Gene3D" id="3.30.70.2740">
    <property type="match status" value="1"/>
</dbReference>
<proteinExistence type="predicted"/>
<evidence type="ECO:0000313" key="6">
    <source>
        <dbReference type="EMBL" id="SEF15550.1"/>
    </source>
</evidence>
<dbReference type="Pfam" id="PF01565">
    <property type="entry name" value="FAD_binding_4"/>
    <property type="match status" value="1"/>
</dbReference>
<dbReference type="InterPro" id="IPR006094">
    <property type="entry name" value="Oxid_FAD_bind_N"/>
</dbReference>
<dbReference type="Proteomes" id="UP000181980">
    <property type="component" value="Unassembled WGS sequence"/>
</dbReference>
<keyword evidence="4" id="KW-0560">Oxidoreductase</keyword>
<dbReference type="Pfam" id="PF02913">
    <property type="entry name" value="FAD-oxidase_C"/>
    <property type="match status" value="1"/>
</dbReference>
<dbReference type="PANTHER" id="PTHR42934:SF1">
    <property type="entry name" value="GLYCOLATE OXIDASE SUBUNIT GLCD"/>
    <property type="match status" value="1"/>
</dbReference>
<dbReference type="Gene3D" id="1.10.45.10">
    <property type="entry name" value="Vanillyl-alcohol Oxidase, Chain A, domain 4"/>
    <property type="match status" value="1"/>
</dbReference>
<dbReference type="InterPro" id="IPR036318">
    <property type="entry name" value="FAD-bd_PCMH-like_sf"/>
</dbReference>
<dbReference type="InterPro" id="IPR004113">
    <property type="entry name" value="FAD-bd_oxidored_4_C"/>
</dbReference>
<organism evidence="6 7">
    <name type="scientific">Jiangella alba</name>
    <dbReference type="NCBI Taxonomy" id="561176"/>
    <lineage>
        <taxon>Bacteria</taxon>
        <taxon>Bacillati</taxon>
        <taxon>Actinomycetota</taxon>
        <taxon>Actinomycetes</taxon>
        <taxon>Jiangellales</taxon>
        <taxon>Jiangellaceae</taxon>
        <taxon>Jiangella</taxon>
    </lineage>
</organism>
<dbReference type="InterPro" id="IPR051914">
    <property type="entry name" value="FAD-linked_OxidoTrans_Type4"/>
</dbReference>